<feature type="chain" id="PRO_5046820073" evidence="1">
    <location>
        <begin position="37"/>
        <end position="255"/>
    </location>
</feature>
<dbReference type="Pfam" id="PF17036">
    <property type="entry name" value="CBP_BcsS"/>
    <property type="match status" value="1"/>
</dbReference>
<dbReference type="RefSeq" id="WP_247202016.1">
    <property type="nucleotide sequence ID" value="NZ_JALKCG010000007.1"/>
</dbReference>
<dbReference type="InterPro" id="IPR031485">
    <property type="entry name" value="CBP_BcsS"/>
</dbReference>
<gene>
    <name evidence="2" type="primary">bcsS</name>
    <name evidence="2" type="ORF">MWN33_15895</name>
</gene>
<dbReference type="EMBL" id="JALKCG010000007">
    <property type="protein sequence ID" value="MCK0209514.1"/>
    <property type="molecule type" value="Genomic_DNA"/>
</dbReference>
<protein>
    <submittedName>
        <fullName evidence="2">Cellulose biosynthesis protein BcsS</fullName>
    </submittedName>
</protein>
<dbReference type="Proteomes" id="UP001202867">
    <property type="component" value="Unassembled WGS sequence"/>
</dbReference>
<keyword evidence="3" id="KW-1185">Reference proteome</keyword>
<keyword evidence="1" id="KW-0732">Signal</keyword>
<evidence type="ECO:0000256" key="1">
    <source>
        <dbReference type="SAM" id="SignalP"/>
    </source>
</evidence>
<reference evidence="3" key="1">
    <citation type="submission" date="2023-07" db="EMBL/GenBank/DDBJ databases">
        <title>Ancylobacter moscoviensis sp. nov., facultatively methylotrophic bacteria from activated sludge and the reclassification of Starkeya novella (Starkey 1934) Kelly et al. 2000 as Ancylobacter novellus comb. nov., Starkeya koreensis Im et al. 2006 as Ancylobacter koreensis comb.nov., Angulomicrobium tetraedrale Vasil'eva et al. 1986 as Ancylobacter tetraedralis comb. nov., Angulomicrobium amanitiforme Fritz et al. 2004 as Ancylobacter amanitiformis comb. nov. and Methylorhabdus multivorans Doronina et al. 1996 as Ancylobacter multivorans comb. nov. and emended description of the genus Ancylobacter.</title>
        <authorList>
            <person name="Doronina N."/>
            <person name="Chemodurova A."/>
            <person name="Grouzdev D."/>
            <person name="Koziaeva V."/>
            <person name="Shi W."/>
            <person name="Wu L."/>
            <person name="Kaparullina E."/>
        </authorList>
    </citation>
    <scope>NUCLEOTIDE SEQUENCE [LARGE SCALE GENOMIC DNA]</scope>
    <source>
        <strain evidence="3">Jip08</strain>
    </source>
</reference>
<feature type="signal peptide" evidence="1">
    <location>
        <begin position="1"/>
        <end position="36"/>
    </location>
</feature>
<organism evidence="2 3">
    <name type="scientific">Ancylobacter koreensis</name>
    <dbReference type="NCBI Taxonomy" id="266121"/>
    <lineage>
        <taxon>Bacteria</taxon>
        <taxon>Pseudomonadati</taxon>
        <taxon>Pseudomonadota</taxon>
        <taxon>Alphaproteobacteria</taxon>
        <taxon>Hyphomicrobiales</taxon>
        <taxon>Xanthobacteraceae</taxon>
        <taxon>Ancylobacter</taxon>
    </lineage>
</organism>
<comment type="caution">
    <text evidence="2">The sequence shown here is derived from an EMBL/GenBank/DDBJ whole genome shotgun (WGS) entry which is preliminary data.</text>
</comment>
<evidence type="ECO:0000313" key="3">
    <source>
        <dbReference type="Proteomes" id="UP001202867"/>
    </source>
</evidence>
<proteinExistence type="predicted"/>
<sequence>MHLSPVHARARVLPALPFAHPLVAALLAALCPEAGAEELLPSALKGRLYFFSGVDVARDSSYGWGGMAWAPFGPMDREGFRLRGQMGGGTYDYRTQAVPGGWNTGEKLEGEVLAGWQFLRGAHALALYAGVNVVDNRLQYADPGNRDQGTQFGAKFTAEWFYRVDARRTLTAAVSGSTADGTVNARAGAGWRVLDWLDLGVEASLSTDWLDESARVGGVLALPLERYELRAAGGWRWSSDSDDGAYGTLSIFMPF</sequence>
<accession>A0ABT0DQP7</accession>
<evidence type="ECO:0000313" key="2">
    <source>
        <dbReference type="EMBL" id="MCK0209514.1"/>
    </source>
</evidence>
<name>A0ABT0DQP7_9HYPH</name>